<evidence type="ECO:0000256" key="6">
    <source>
        <dbReference type="ARBA" id="ARBA00023136"/>
    </source>
</evidence>
<feature type="transmembrane region" description="Helical" evidence="7">
    <location>
        <begin position="192"/>
        <end position="215"/>
    </location>
</feature>
<evidence type="ECO:0000256" key="3">
    <source>
        <dbReference type="ARBA" id="ARBA00022597"/>
    </source>
</evidence>
<evidence type="ECO:0000256" key="7">
    <source>
        <dbReference type="SAM" id="Phobius"/>
    </source>
</evidence>
<feature type="domain" description="Major facilitator superfamily (MFS) profile" evidence="8">
    <location>
        <begin position="20"/>
        <end position="446"/>
    </location>
</feature>
<dbReference type="PANTHER" id="PTHR11328">
    <property type="entry name" value="MAJOR FACILITATOR SUPERFAMILY DOMAIN-CONTAINING PROTEIN"/>
    <property type="match status" value="1"/>
</dbReference>
<evidence type="ECO:0000313" key="12">
    <source>
        <dbReference type="Proteomes" id="UP000752647"/>
    </source>
</evidence>
<feature type="transmembrane region" description="Helical" evidence="7">
    <location>
        <begin position="421"/>
        <end position="439"/>
    </location>
</feature>
<feature type="transmembrane region" description="Helical" evidence="7">
    <location>
        <begin position="276"/>
        <end position="295"/>
    </location>
</feature>
<reference evidence="9 11" key="1">
    <citation type="submission" date="2015-12" db="EMBL/GenBank/DDBJ databases">
        <authorList>
            <person name="Andreevskaya M."/>
        </authorList>
    </citation>
    <scope>NUCLEOTIDE SEQUENCE [LARGE SCALE GENOMIC DNA]</scope>
    <source>
        <strain evidence="9 11">C122c</strain>
    </source>
</reference>
<dbReference type="SUPFAM" id="SSF103473">
    <property type="entry name" value="MFS general substrate transporter"/>
    <property type="match status" value="1"/>
</dbReference>
<dbReference type="NCBIfam" id="TIGR00792">
    <property type="entry name" value="gph"/>
    <property type="match status" value="1"/>
</dbReference>
<dbReference type="InterPro" id="IPR001927">
    <property type="entry name" value="Na/Gal_symport"/>
</dbReference>
<feature type="transmembrane region" description="Helical" evidence="7">
    <location>
        <begin position="50"/>
        <end position="71"/>
    </location>
</feature>
<evidence type="ECO:0000256" key="1">
    <source>
        <dbReference type="ARBA" id="ARBA00004651"/>
    </source>
</evidence>
<dbReference type="Proteomes" id="UP000752647">
    <property type="component" value="Unassembled WGS sequence"/>
</dbReference>
<comment type="caution">
    <text evidence="10">The sequence shown here is derived from an EMBL/GenBank/DDBJ whole genome shotgun (WGS) entry which is preliminary data.</text>
</comment>
<dbReference type="GO" id="GO:0006814">
    <property type="term" value="P:sodium ion transport"/>
    <property type="evidence" value="ECO:0007669"/>
    <property type="project" value="InterPro"/>
</dbReference>
<keyword evidence="2" id="KW-0813">Transport</keyword>
<dbReference type="CDD" id="cd17332">
    <property type="entry name" value="MFS_MelB_like"/>
    <property type="match status" value="1"/>
</dbReference>
<dbReference type="EMBL" id="JAHBFI010000009">
    <property type="protein sequence ID" value="MBZ5962400.1"/>
    <property type="molecule type" value="Genomic_DNA"/>
</dbReference>
<evidence type="ECO:0000259" key="8">
    <source>
        <dbReference type="PROSITE" id="PS50850"/>
    </source>
</evidence>
<proteinExistence type="predicted"/>
<dbReference type="GO" id="GO:0005886">
    <property type="term" value="C:plasma membrane"/>
    <property type="evidence" value="ECO:0007669"/>
    <property type="project" value="UniProtKB-SubCell"/>
</dbReference>
<evidence type="ECO:0000256" key="2">
    <source>
        <dbReference type="ARBA" id="ARBA00022448"/>
    </source>
</evidence>
<evidence type="ECO:0000313" key="10">
    <source>
        <dbReference type="EMBL" id="MBZ5962400.1"/>
    </source>
</evidence>
<dbReference type="EMBL" id="FBSY01000003">
    <property type="protein sequence ID" value="CUW06649.1"/>
    <property type="molecule type" value="Genomic_DNA"/>
</dbReference>
<organism evidence="10 12">
    <name type="scientific">Leuconostoc gasicomitatum</name>
    <dbReference type="NCBI Taxonomy" id="115778"/>
    <lineage>
        <taxon>Bacteria</taxon>
        <taxon>Bacillati</taxon>
        <taxon>Bacillota</taxon>
        <taxon>Bacilli</taxon>
        <taxon>Lactobacillales</taxon>
        <taxon>Lactobacillaceae</taxon>
        <taxon>Leuconostoc</taxon>
        <taxon>Leuconostoc gelidum group</taxon>
    </lineage>
</organism>
<dbReference type="InterPro" id="IPR020846">
    <property type="entry name" value="MFS_dom"/>
</dbReference>
<feature type="transmembrane region" description="Helical" evidence="7">
    <location>
        <begin position="236"/>
        <end position="256"/>
    </location>
</feature>
<dbReference type="Gene3D" id="1.20.1250.20">
    <property type="entry name" value="MFS general substrate transporter like domains"/>
    <property type="match status" value="1"/>
</dbReference>
<evidence type="ECO:0000256" key="4">
    <source>
        <dbReference type="ARBA" id="ARBA00022692"/>
    </source>
</evidence>
<feature type="transmembrane region" description="Helical" evidence="7">
    <location>
        <begin position="164"/>
        <end position="186"/>
    </location>
</feature>
<comment type="subcellular location">
    <subcellularLocation>
        <location evidence="1">Cell membrane</location>
        <topology evidence="1">Multi-pass membrane protein</topology>
    </subcellularLocation>
</comment>
<keyword evidence="4 7" id="KW-0812">Transmembrane</keyword>
<dbReference type="PROSITE" id="PS50850">
    <property type="entry name" value="MFS"/>
    <property type="match status" value="1"/>
</dbReference>
<name>A0A9Q3XT83_9LACO</name>
<keyword evidence="6 7" id="KW-0472">Membrane</keyword>
<evidence type="ECO:0000313" key="9">
    <source>
        <dbReference type="EMBL" id="CUW06649.1"/>
    </source>
</evidence>
<accession>A0A9Q3XT83</accession>
<keyword evidence="3" id="KW-0762">Sugar transport</keyword>
<feature type="transmembrane region" description="Helical" evidence="7">
    <location>
        <begin position="307"/>
        <end position="329"/>
    </location>
</feature>
<reference evidence="10" key="2">
    <citation type="submission" date="2021-05" db="EMBL/GenBank/DDBJ databases">
        <title>Pangenome of Leuconostoc gelidum warrants species status for Leuconostoc gelidum subsp. gasicomitatum.</title>
        <authorList>
            <person name="Johansson P."/>
            <person name="Sade E."/>
            <person name="Hultman J."/>
            <person name="Auvinen P."/>
            <person name="Bjorkroth J."/>
        </authorList>
    </citation>
    <scope>NUCLEOTIDE SEQUENCE</scope>
    <source>
        <strain evidence="10">A.21.4</strain>
    </source>
</reference>
<dbReference type="Pfam" id="PF13347">
    <property type="entry name" value="MFS_2"/>
    <property type="match status" value="1"/>
</dbReference>
<feature type="transmembrane region" description="Helical" evidence="7">
    <location>
        <begin position="381"/>
        <end position="401"/>
    </location>
</feature>
<feature type="transmembrane region" description="Helical" evidence="7">
    <location>
        <begin position="335"/>
        <end position="360"/>
    </location>
</feature>
<dbReference type="AlphaFoldDB" id="A0A9Q3XT83"/>
<dbReference type="RefSeq" id="WP_013232032.1">
    <property type="nucleotide sequence ID" value="NZ_BPKT01000008.1"/>
</dbReference>
<dbReference type="GO" id="GO:0015293">
    <property type="term" value="F:symporter activity"/>
    <property type="evidence" value="ECO:0007669"/>
    <property type="project" value="InterPro"/>
</dbReference>
<feature type="transmembrane region" description="Helical" evidence="7">
    <location>
        <begin position="92"/>
        <end position="111"/>
    </location>
</feature>
<dbReference type="Proteomes" id="UP000199271">
    <property type="component" value="Unassembled WGS sequence"/>
</dbReference>
<keyword evidence="5 7" id="KW-1133">Transmembrane helix</keyword>
<dbReference type="GO" id="GO:0008643">
    <property type="term" value="P:carbohydrate transport"/>
    <property type="evidence" value="ECO:0007669"/>
    <property type="project" value="InterPro"/>
</dbReference>
<dbReference type="OMA" id="AFAIGFN"/>
<dbReference type="PANTHER" id="PTHR11328:SF24">
    <property type="entry name" value="MAJOR FACILITATOR SUPERFAMILY (MFS) PROFILE DOMAIN-CONTAINING PROTEIN"/>
    <property type="match status" value="1"/>
</dbReference>
<evidence type="ECO:0000313" key="11">
    <source>
        <dbReference type="Proteomes" id="UP000199271"/>
    </source>
</evidence>
<protein>
    <submittedName>
        <fullName evidence="10">Glycoside-pentoside-hexuronide (GPH):cation symporter</fullName>
    </submittedName>
    <submittedName>
        <fullName evidence="9">Xyloside transporter XynT</fullName>
    </submittedName>
</protein>
<gene>
    <name evidence="9" type="ORF">C122C_1316</name>
    <name evidence="10" type="ORF">KIJ12_04410</name>
</gene>
<keyword evidence="11" id="KW-1185">Reference proteome</keyword>
<dbReference type="InterPro" id="IPR036259">
    <property type="entry name" value="MFS_trans_sf"/>
</dbReference>
<dbReference type="GeneID" id="34302009"/>
<dbReference type="InterPro" id="IPR039672">
    <property type="entry name" value="MFS_2"/>
</dbReference>
<sequence>MVDNAEMTIKKGQGKLPWNERLSYGASDFACSFTFSLIGTYLMYFYTDVFGITAAAVGTLMLVARVIDALDGPFWGIMIDHTHTKWGRSRPYLLWFNAPFTIFTVLCFTTPDLPMNWKIVWAYVTYIGIDVLYSAVNIPLTSILPSMTTDPDERVLLSTIRSLFSNFGGTLISVIALPLVALFGGTDNPRRGFFWLAVMAALVFFVIYLVVFANLREHVQTRQSQKALPIKTSLKALKNNWPWVIVVGLNFIYWLGMQTKGQVTIYFFKYNLDKPGLASLALFFNAVGLISVFLTPKLVMKIGKKRTILSGLALSIFGQLILGVGAQMLSIPLVIIGTIVGNFGNGFVGALIAVLLADSVDYGEWKNGVRAEGIVTSASSFTAKFGMGIGGAITGMLLSIGHYTPNKTQSAAALFSIEANYVWVPLVALVISFILILFYRLTPEKEVEMTHYINAKHAREDSEDNVAAMDSVEG</sequence>
<evidence type="ECO:0000256" key="5">
    <source>
        <dbReference type="ARBA" id="ARBA00022989"/>
    </source>
</evidence>
<feature type="transmembrane region" description="Helical" evidence="7">
    <location>
        <begin position="123"/>
        <end position="144"/>
    </location>
</feature>